<organism evidence="4 5">
    <name type="scientific">Paracoccus thiocyanatus</name>
    <dbReference type="NCBI Taxonomy" id="34006"/>
    <lineage>
        <taxon>Bacteria</taxon>
        <taxon>Pseudomonadati</taxon>
        <taxon>Pseudomonadota</taxon>
        <taxon>Alphaproteobacteria</taxon>
        <taxon>Rhodobacterales</taxon>
        <taxon>Paracoccaceae</taxon>
        <taxon>Paracoccus</taxon>
    </lineage>
</organism>
<accession>A0A1N6W6Q1</accession>
<dbReference type="Proteomes" id="UP000323956">
    <property type="component" value="Unassembled WGS sequence"/>
</dbReference>
<dbReference type="SUPFAM" id="SSF116734">
    <property type="entry name" value="DNA methylase specificity domain"/>
    <property type="match status" value="1"/>
</dbReference>
<dbReference type="InterPro" id="IPR052021">
    <property type="entry name" value="Type-I_RS_S_subunit"/>
</dbReference>
<feature type="region of interest" description="Disordered" evidence="3">
    <location>
        <begin position="253"/>
        <end position="283"/>
    </location>
</feature>
<name>A0A1N6W6Q1_9RHOB</name>
<evidence type="ECO:0000256" key="2">
    <source>
        <dbReference type="ARBA" id="ARBA00023125"/>
    </source>
</evidence>
<evidence type="ECO:0000313" key="4">
    <source>
        <dbReference type="EMBL" id="SIQ85807.1"/>
    </source>
</evidence>
<dbReference type="Gene3D" id="3.90.220.20">
    <property type="entry name" value="DNA methylase specificity domains"/>
    <property type="match status" value="1"/>
</dbReference>
<gene>
    <name evidence="4" type="ORF">SAMN05421641_1163</name>
</gene>
<dbReference type="GO" id="GO:0009307">
    <property type="term" value="P:DNA restriction-modification system"/>
    <property type="evidence" value="ECO:0007669"/>
    <property type="project" value="UniProtKB-KW"/>
</dbReference>
<evidence type="ECO:0000256" key="3">
    <source>
        <dbReference type="SAM" id="MobiDB-lite"/>
    </source>
</evidence>
<reference evidence="4 5" key="1">
    <citation type="submission" date="2017-01" db="EMBL/GenBank/DDBJ databases">
        <authorList>
            <person name="Varghese N."/>
            <person name="Submissions S."/>
        </authorList>
    </citation>
    <scope>NUCLEOTIDE SEQUENCE [LARGE SCALE GENOMIC DNA]</scope>
    <source>
        <strain evidence="4 5">ATCC 700171</strain>
    </source>
</reference>
<dbReference type="EMBL" id="FTMK01000016">
    <property type="protein sequence ID" value="SIQ85807.1"/>
    <property type="molecule type" value="Genomic_DNA"/>
</dbReference>
<feature type="compositionally biased region" description="Polar residues" evidence="3">
    <location>
        <begin position="263"/>
        <end position="283"/>
    </location>
</feature>
<dbReference type="PANTHER" id="PTHR30408:SF12">
    <property type="entry name" value="TYPE I RESTRICTION ENZYME MJAVIII SPECIFICITY SUBUNIT"/>
    <property type="match status" value="1"/>
</dbReference>
<evidence type="ECO:0000256" key="1">
    <source>
        <dbReference type="ARBA" id="ARBA00022747"/>
    </source>
</evidence>
<evidence type="ECO:0008006" key="6">
    <source>
        <dbReference type="Google" id="ProtNLM"/>
    </source>
</evidence>
<sequence length="283" mass="30756">MVTFAQLMEPLLPHGSIGHCLFLCRMKTAHFRIDSTGGSPLFSVELLTEDNCMRLAELSDIHSGYTARGRLEPLAEGGVPALQLRDVGIGGEAPGPDFQRYALDKLSDRYFVSGGEVVFRSRGEPNAAAAIPASLPEPVVVIVPLVIVRPDRDRVLPEYVAWAINQPDAQRRLGAEAQGTSLRMIPMAVLENLEIAVPDLPTQKRIVELNALARQEGQLLRQLAFRREELVSAILGEASSDTRSCMKVSSPITRAIPRPHPTAASSASNAQRLSYPSSTTVSR</sequence>
<evidence type="ECO:0000313" key="5">
    <source>
        <dbReference type="Proteomes" id="UP000323956"/>
    </source>
</evidence>
<keyword evidence="1" id="KW-0680">Restriction system</keyword>
<protein>
    <recommendedName>
        <fullName evidence="6">Type I restriction modification DNA specificity domain-containing protein</fullName>
    </recommendedName>
</protein>
<proteinExistence type="predicted"/>
<dbReference type="InterPro" id="IPR044946">
    <property type="entry name" value="Restrct_endonuc_typeI_TRD_sf"/>
</dbReference>
<dbReference type="GO" id="GO:0003677">
    <property type="term" value="F:DNA binding"/>
    <property type="evidence" value="ECO:0007669"/>
    <property type="project" value="UniProtKB-KW"/>
</dbReference>
<dbReference type="PANTHER" id="PTHR30408">
    <property type="entry name" value="TYPE-1 RESTRICTION ENZYME ECOKI SPECIFICITY PROTEIN"/>
    <property type="match status" value="1"/>
</dbReference>
<keyword evidence="2" id="KW-0238">DNA-binding</keyword>
<dbReference type="AlphaFoldDB" id="A0A1N6W6Q1"/>